<evidence type="ECO:0000256" key="2">
    <source>
        <dbReference type="ARBA" id="ARBA00022679"/>
    </source>
</evidence>
<feature type="domain" description="Carbohydrate kinase PfkB" evidence="4">
    <location>
        <begin position="1"/>
        <end position="220"/>
    </location>
</feature>
<evidence type="ECO:0000256" key="3">
    <source>
        <dbReference type="ARBA" id="ARBA00022777"/>
    </source>
</evidence>
<dbReference type="InterPro" id="IPR011611">
    <property type="entry name" value="PfkB_dom"/>
</dbReference>
<keyword evidence="3 5" id="KW-0418">Kinase</keyword>
<evidence type="ECO:0000313" key="5">
    <source>
        <dbReference type="EMBL" id="TLG71241.1"/>
    </source>
</evidence>
<sequence length="337" mass="37875">MQKIAGFGEIMQRLMTQKYQTIEQTQGFDVMYTGTALNVLASLAYFGYDTRMISKLPENALGFAARSAAQSFGVDMSRVIIGGDYLGLYFLEQGFGVRPSKVIYNREHSAFVTSHLDEYDWDAIYQDVTHVHFCGISFAVAENVRNIAVAAIKQAKERDIVVSLDFNYRPGLWSKEEAIDVYLGVLPLVDICFANQRDFSELLPFSVIDETESYEQMIEKTMQDVFSRYPNIQLIAGTKRLVLEPTFHQLQGFIATPATVVFSKAYQFDVLERIGGGDAFVAGVLHGYLGEEPLSYTVEFGVASSVYKHTILGDSNRARISDIEKLMKSSKNDMIER</sequence>
<dbReference type="Proteomes" id="UP000306912">
    <property type="component" value="Unassembled WGS sequence"/>
</dbReference>
<evidence type="ECO:0000256" key="1">
    <source>
        <dbReference type="ARBA" id="ARBA00010688"/>
    </source>
</evidence>
<organism evidence="5 6">
    <name type="scientific">Culicoidibacter larvae</name>
    <dbReference type="NCBI Taxonomy" id="2579976"/>
    <lineage>
        <taxon>Bacteria</taxon>
        <taxon>Bacillati</taxon>
        <taxon>Bacillota</taxon>
        <taxon>Culicoidibacteria</taxon>
        <taxon>Culicoidibacterales</taxon>
        <taxon>Culicoidibacteraceae</taxon>
        <taxon>Culicoidibacter</taxon>
    </lineage>
</organism>
<keyword evidence="6" id="KW-1185">Reference proteome</keyword>
<name>A0A5R8Q7Y1_9FIRM</name>
<comment type="similarity">
    <text evidence="1">Belongs to the carbohydrate kinase PfkB family.</text>
</comment>
<dbReference type="Gene3D" id="3.40.1190.20">
    <property type="match status" value="1"/>
</dbReference>
<dbReference type="InParanoid" id="A0A5R8Q7Y1"/>
<accession>A0A5R8Q7Y1</accession>
<reference evidence="5 6" key="1">
    <citation type="submission" date="2019-05" db="EMBL/GenBank/DDBJ databases">
        <title>Culicoidintestinum kansasii gen. nov., sp. nov. from the gastrointestinal tract of the biting midge, Culicoides sonorensis.</title>
        <authorList>
            <person name="Neupane S."/>
            <person name="Ghosh A."/>
            <person name="Gunther S."/>
            <person name="Martin K."/>
            <person name="Zurek L."/>
        </authorList>
    </citation>
    <scope>NUCLEOTIDE SEQUENCE [LARGE SCALE GENOMIC DNA]</scope>
    <source>
        <strain evidence="5 6">CS-1</strain>
    </source>
</reference>
<gene>
    <name evidence="5" type="ORF">FEZ08_11340</name>
</gene>
<dbReference type="InterPro" id="IPR052700">
    <property type="entry name" value="Carb_kinase_PfkB-like"/>
</dbReference>
<comment type="caution">
    <text evidence="5">The sequence shown here is derived from an EMBL/GenBank/DDBJ whole genome shotgun (WGS) entry which is preliminary data.</text>
</comment>
<dbReference type="FunCoup" id="A0A5R8Q7Y1">
    <property type="interactions" value="107"/>
</dbReference>
<dbReference type="SUPFAM" id="SSF53613">
    <property type="entry name" value="Ribokinase-like"/>
    <property type="match status" value="1"/>
</dbReference>
<proteinExistence type="inferred from homology"/>
<dbReference type="RefSeq" id="WP_138192474.1">
    <property type="nucleotide sequence ID" value="NZ_VBWP01000014.1"/>
</dbReference>
<protein>
    <submittedName>
        <fullName evidence="5">Sugar kinase</fullName>
    </submittedName>
</protein>
<dbReference type="Pfam" id="PF00294">
    <property type="entry name" value="PfkB"/>
    <property type="match status" value="1"/>
</dbReference>
<dbReference type="OrthoDB" id="9813569at2"/>
<dbReference type="InterPro" id="IPR029056">
    <property type="entry name" value="Ribokinase-like"/>
</dbReference>
<keyword evidence="2" id="KW-0808">Transferase</keyword>
<dbReference type="PANTHER" id="PTHR43320">
    <property type="entry name" value="SUGAR KINASE"/>
    <property type="match status" value="1"/>
</dbReference>
<dbReference type="EMBL" id="VBWP01000014">
    <property type="protein sequence ID" value="TLG71241.1"/>
    <property type="molecule type" value="Genomic_DNA"/>
</dbReference>
<dbReference type="PANTHER" id="PTHR43320:SF2">
    <property type="entry name" value="2-DEHYDRO-3-DEOXYGLUCONOKINASE_2-DEHYDRO-3-DEOXYGALACTONOKINASE"/>
    <property type="match status" value="1"/>
</dbReference>
<dbReference type="AlphaFoldDB" id="A0A5R8Q7Y1"/>
<evidence type="ECO:0000259" key="4">
    <source>
        <dbReference type="Pfam" id="PF00294"/>
    </source>
</evidence>
<dbReference type="GO" id="GO:0016301">
    <property type="term" value="F:kinase activity"/>
    <property type="evidence" value="ECO:0007669"/>
    <property type="project" value="UniProtKB-KW"/>
</dbReference>
<evidence type="ECO:0000313" key="6">
    <source>
        <dbReference type="Proteomes" id="UP000306912"/>
    </source>
</evidence>
<dbReference type="CDD" id="cd01166">
    <property type="entry name" value="KdgK"/>
    <property type="match status" value="1"/>
</dbReference>